<dbReference type="PANTHER" id="PTHR37984:SF5">
    <property type="entry name" value="PROTEIN NYNRIN-LIKE"/>
    <property type="match status" value="1"/>
</dbReference>
<sequence length="196" mass="22373">MKHVDALSRYPFMMIVDDTITARLKKAQLEDENICSLKQLLNINESQEYFTKNEILYKFVGGRELIIAPSDMQTEVVKLAHKKGPLPSTNKRYQHIFTVIDAFTKFTWLYPVKTVSTKDALDKLKLQQKTFGNPLRIISDRGSAFTSKAFNDYCTEEGIQHLQIATGVPRGNGQIERIHRTLIPVLTKLSLEDATK</sequence>
<dbReference type="PROSITE" id="PS50994">
    <property type="entry name" value="INTEGRASE"/>
    <property type="match status" value="1"/>
</dbReference>
<accession>A0AAV4WLD6</accession>
<dbReference type="AlphaFoldDB" id="A0AAV4WLD6"/>
<keyword evidence="3" id="KW-1185">Reference proteome</keyword>
<dbReference type="Gene3D" id="3.30.420.10">
    <property type="entry name" value="Ribonuclease H-like superfamily/Ribonuclease H"/>
    <property type="match status" value="1"/>
</dbReference>
<evidence type="ECO:0000313" key="3">
    <source>
        <dbReference type="Proteomes" id="UP001054945"/>
    </source>
</evidence>
<organism evidence="2 3">
    <name type="scientific">Caerostris extrusa</name>
    <name type="common">Bark spider</name>
    <name type="synonym">Caerostris bankana</name>
    <dbReference type="NCBI Taxonomy" id="172846"/>
    <lineage>
        <taxon>Eukaryota</taxon>
        <taxon>Metazoa</taxon>
        <taxon>Ecdysozoa</taxon>
        <taxon>Arthropoda</taxon>
        <taxon>Chelicerata</taxon>
        <taxon>Arachnida</taxon>
        <taxon>Araneae</taxon>
        <taxon>Araneomorphae</taxon>
        <taxon>Entelegynae</taxon>
        <taxon>Araneoidea</taxon>
        <taxon>Araneidae</taxon>
        <taxon>Caerostris</taxon>
    </lineage>
</organism>
<dbReference type="InterPro" id="IPR036397">
    <property type="entry name" value="RNaseH_sf"/>
</dbReference>
<dbReference type="Proteomes" id="UP001054945">
    <property type="component" value="Unassembled WGS sequence"/>
</dbReference>
<gene>
    <name evidence="2" type="primary">Tf2-8_81</name>
    <name evidence="2" type="ORF">CEXT_422651</name>
</gene>
<dbReference type="GO" id="GO:0003676">
    <property type="term" value="F:nucleic acid binding"/>
    <property type="evidence" value="ECO:0007669"/>
    <property type="project" value="InterPro"/>
</dbReference>
<evidence type="ECO:0000313" key="2">
    <source>
        <dbReference type="EMBL" id="GIY83447.1"/>
    </source>
</evidence>
<dbReference type="InterPro" id="IPR012337">
    <property type="entry name" value="RNaseH-like_sf"/>
</dbReference>
<name>A0AAV4WLD6_CAEEX</name>
<feature type="domain" description="Integrase catalytic" evidence="1">
    <location>
        <begin position="65"/>
        <end position="196"/>
    </location>
</feature>
<proteinExistence type="predicted"/>
<dbReference type="PANTHER" id="PTHR37984">
    <property type="entry name" value="PROTEIN CBG26694"/>
    <property type="match status" value="1"/>
</dbReference>
<dbReference type="Pfam" id="PF00665">
    <property type="entry name" value="rve"/>
    <property type="match status" value="1"/>
</dbReference>
<comment type="caution">
    <text evidence="2">The sequence shown here is derived from an EMBL/GenBank/DDBJ whole genome shotgun (WGS) entry which is preliminary data.</text>
</comment>
<keyword evidence="2" id="KW-0548">Nucleotidyltransferase</keyword>
<keyword evidence="2" id="KW-0808">Transferase</keyword>
<keyword evidence="2" id="KW-0695">RNA-directed DNA polymerase</keyword>
<reference evidence="2 3" key="1">
    <citation type="submission" date="2021-06" db="EMBL/GenBank/DDBJ databases">
        <title>Caerostris extrusa draft genome.</title>
        <authorList>
            <person name="Kono N."/>
            <person name="Arakawa K."/>
        </authorList>
    </citation>
    <scope>NUCLEOTIDE SEQUENCE [LARGE SCALE GENOMIC DNA]</scope>
</reference>
<evidence type="ECO:0000259" key="1">
    <source>
        <dbReference type="PROSITE" id="PS50994"/>
    </source>
</evidence>
<dbReference type="EMBL" id="BPLR01016387">
    <property type="protein sequence ID" value="GIY83447.1"/>
    <property type="molecule type" value="Genomic_DNA"/>
</dbReference>
<dbReference type="GO" id="GO:0003964">
    <property type="term" value="F:RNA-directed DNA polymerase activity"/>
    <property type="evidence" value="ECO:0007669"/>
    <property type="project" value="UniProtKB-KW"/>
</dbReference>
<dbReference type="SUPFAM" id="SSF53098">
    <property type="entry name" value="Ribonuclease H-like"/>
    <property type="match status" value="1"/>
</dbReference>
<protein>
    <submittedName>
        <fullName evidence="2">Reverse transcriptase</fullName>
    </submittedName>
</protein>
<dbReference type="InterPro" id="IPR001584">
    <property type="entry name" value="Integrase_cat-core"/>
</dbReference>
<dbReference type="InterPro" id="IPR050951">
    <property type="entry name" value="Retrovirus_Pol_polyprotein"/>
</dbReference>
<dbReference type="GO" id="GO:0015074">
    <property type="term" value="P:DNA integration"/>
    <property type="evidence" value="ECO:0007669"/>
    <property type="project" value="InterPro"/>
</dbReference>